<reference evidence="3" key="1">
    <citation type="journal article" date="2019" name="Int. J. Syst. Evol. Microbiol.">
        <title>The Global Catalogue of Microorganisms (GCM) 10K type strain sequencing project: providing services to taxonomists for standard genome sequencing and annotation.</title>
        <authorList>
            <consortium name="The Broad Institute Genomics Platform"/>
            <consortium name="The Broad Institute Genome Sequencing Center for Infectious Disease"/>
            <person name="Wu L."/>
            <person name="Ma J."/>
        </authorList>
    </citation>
    <scope>NUCLEOTIDE SEQUENCE [LARGE SCALE GENOMIC DNA]</scope>
    <source>
        <strain evidence="3">CCM 8950</strain>
    </source>
</reference>
<dbReference type="Proteomes" id="UP001596190">
    <property type="component" value="Unassembled WGS sequence"/>
</dbReference>
<comment type="caution">
    <text evidence="2">The sequence shown here is derived from an EMBL/GenBank/DDBJ whole genome shotgun (WGS) entry which is preliminary data.</text>
</comment>
<dbReference type="InterPro" id="IPR011032">
    <property type="entry name" value="GroES-like_sf"/>
</dbReference>
<protein>
    <submittedName>
        <fullName evidence="2">NADP-dependent oxidoreductase</fullName>
        <ecNumber evidence="2">1.-.-.-</ecNumber>
    </submittedName>
</protein>
<evidence type="ECO:0000313" key="3">
    <source>
        <dbReference type="Proteomes" id="UP001596190"/>
    </source>
</evidence>
<gene>
    <name evidence="2" type="ORF">ACFP1H_08970</name>
</gene>
<accession>A0ABW1TA11</accession>
<dbReference type="SUPFAM" id="SSF50129">
    <property type="entry name" value="GroES-like"/>
    <property type="match status" value="1"/>
</dbReference>
<organism evidence="2 3">
    <name type="scientific">Secundilactobacillus hailunensis</name>
    <dbReference type="NCBI Taxonomy" id="2559923"/>
    <lineage>
        <taxon>Bacteria</taxon>
        <taxon>Bacillati</taxon>
        <taxon>Bacillota</taxon>
        <taxon>Bacilli</taxon>
        <taxon>Lactobacillales</taxon>
        <taxon>Lactobacillaceae</taxon>
        <taxon>Secundilactobacillus</taxon>
    </lineage>
</organism>
<dbReference type="InterPro" id="IPR052733">
    <property type="entry name" value="Chloroplast_QOR"/>
</dbReference>
<dbReference type="SUPFAM" id="SSF51735">
    <property type="entry name" value="NAD(P)-binding Rossmann-fold domains"/>
    <property type="match status" value="1"/>
</dbReference>
<dbReference type="PROSITE" id="PS01162">
    <property type="entry name" value="QOR_ZETA_CRYSTAL"/>
    <property type="match status" value="1"/>
</dbReference>
<dbReference type="InterPro" id="IPR036291">
    <property type="entry name" value="NAD(P)-bd_dom_sf"/>
</dbReference>
<dbReference type="SMART" id="SM00829">
    <property type="entry name" value="PKS_ER"/>
    <property type="match status" value="1"/>
</dbReference>
<dbReference type="InterPro" id="IPR013154">
    <property type="entry name" value="ADH-like_N"/>
</dbReference>
<feature type="domain" description="Enoyl reductase (ER)" evidence="1">
    <location>
        <begin position="10"/>
        <end position="306"/>
    </location>
</feature>
<dbReference type="CDD" id="cd05289">
    <property type="entry name" value="MDR_like_2"/>
    <property type="match status" value="1"/>
</dbReference>
<dbReference type="Pfam" id="PF13602">
    <property type="entry name" value="ADH_zinc_N_2"/>
    <property type="match status" value="1"/>
</dbReference>
<dbReference type="Pfam" id="PF08240">
    <property type="entry name" value="ADH_N"/>
    <property type="match status" value="1"/>
</dbReference>
<dbReference type="PANTHER" id="PTHR44013">
    <property type="entry name" value="ZINC-TYPE ALCOHOL DEHYDROGENASE-LIKE PROTEIN C16A3.02C"/>
    <property type="match status" value="1"/>
</dbReference>
<evidence type="ECO:0000259" key="1">
    <source>
        <dbReference type="SMART" id="SM00829"/>
    </source>
</evidence>
<proteinExistence type="predicted"/>
<dbReference type="RefSeq" id="WP_137631899.1">
    <property type="nucleotide sequence ID" value="NZ_BJDO01000082.1"/>
</dbReference>
<dbReference type="InterPro" id="IPR020843">
    <property type="entry name" value="ER"/>
</dbReference>
<keyword evidence="3" id="KW-1185">Reference proteome</keyword>
<dbReference type="InterPro" id="IPR002364">
    <property type="entry name" value="Quin_OxRdtase/zeta-crystal_CS"/>
</dbReference>
<dbReference type="PANTHER" id="PTHR44013:SF1">
    <property type="entry name" value="ZINC-TYPE ALCOHOL DEHYDROGENASE-LIKE PROTEIN C16A3.02C"/>
    <property type="match status" value="1"/>
</dbReference>
<sequence>MKAIVIDRYGDAQELHEAALPVPTISADEVLVKMVATSVNPIDWRTRKGTAGLGAAFPMVLGWDVAGVITEVGAAVSRFKVGDEVIARPANSADATRGSYAEYVAVGEDQLALKPANISFKEAAAIPLSGTVAYQVIVNQLAVSKGDKVLIQGGAGGVGLYAIQIAKAQGAYVATTASVANHDLLRSIGADEVIDYHQTKFTDVLHDYDAVFDTTDDIENGLAILKPTGRLISIVGRPTAAQQNGHPSAKHWWLHPNGRDLAAVAELVAAGKVKVIIDSEYPLTTAGLQAAHQRSESHHAHGKIVITIADPPAK</sequence>
<keyword evidence="2" id="KW-0560">Oxidoreductase</keyword>
<dbReference type="GO" id="GO:0016491">
    <property type="term" value="F:oxidoreductase activity"/>
    <property type="evidence" value="ECO:0007669"/>
    <property type="project" value="UniProtKB-KW"/>
</dbReference>
<dbReference type="EC" id="1.-.-.-" evidence="2"/>
<evidence type="ECO:0000313" key="2">
    <source>
        <dbReference type="EMBL" id="MFC6254711.1"/>
    </source>
</evidence>
<dbReference type="Gene3D" id="3.40.50.720">
    <property type="entry name" value="NAD(P)-binding Rossmann-like Domain"/>
    <property type="match status" value="1"/>
</dbReference>
<name>A0ABW1TA11_9LACO</name>
<dbReference type="Gene3D" id="3.90.180.10">
    <property type="entry name" value="Medium-chain alcohol dehydrogenases, catalytic domain"/>
    <property type="match status" value="1"/>
</dbReference>
<dbReference type="EMBL" id="JBHSSA010000085">
    <property type="protein sequence ID" value="MFC6254711.1"/>
    <property type="molecule type" value="Genomic_DNA"/>
</dbReference>